<dbReference type="Pfam" id="PF11180">
    <property type="entry name" value="DUF2968"/>
    <property type="match status" value="1"/>
</dbReference>
<dbReference type="InterPro" id="IPR021350">
    <property type="entry name" value="DUF2968"/>
</dbReference>
<dbReference type="AlphaFoldDB" id="A0A1G8KB88"/>
<dbReference type="RefSeq" id="WP_090692881.1">
    <property type="nucleotide sequence ID" value="NZ_CADERL010000008.1"/>
</dbReference>
<evidence type="ECO:0000256" key="1">
    <source>
        <dbReference type="SAM" id="Coils"/>
    </source>
</evidence>
<evidence type="ECO:0000313" key="3">
    <source>
        <dbReference type="EMBL" id="SDI40681.1"/>
    </source>
</evidence>
<evidence type="ECO:0000256" key="2">
    <source>
        <dbReference type="SAM" id="MobiDB-lite"/>
    </source>
</evidence>
<proteinExistence type="predicted"/>
<dbReference type="Proteomes" id="UP000199706">
    <property type="component" value="Unassembled WGS sequence"/>
</dbReference>
<keyword evidence="1" id="KW-0175">Coiled coil</keyword>
<sequence>MKSLLNRRSALFATGPSHLVQVAHDSTASPHDEPPAPLGAPVSPSLGAPLAAASAPAAEQAEPAESPRPVTTLRPVPVVPSQVSGRAVQMADTAEVEWLAEEEALTPFRVFRSFDYSVSLLFHARELAYYVALYQDGTLWRALKAADLDAAEAAFHHFEEQATRLSEGETRRAQLEAQNEQLARMIAQSEAQAERLRCDLQRNATQEQAVSGRQHQVRKEVAQLEAQRVAAQAQLNKAHRQIHQLNLTSNEGVPHLPGR</sequence>
<feature type="compositionally biased region" description="Low complexity" evidence="2">
    <location>
        <begin position="40"/>
        <end position="76"/>
    </location>
</feature>
<dbReference type="EMBL" id="FNCJ01000022">
    <property type="protein sequence ID" value="SDI40681.1"/>
    <property type="molecule type" value="Genomic_DNA"/>
</dbReference>
<dbReference type="OrthoDB" id="9135325at2"/>
<protein>
    <recommendedName>
        <fullName evidence="5">DUF2968 family protein</fullName>
    </recommendedName>
</protein>
<feature type="region of interest" description="Disordered" evidence="2">
    <location>
        <begin position="24"/>
        <end position="76"/>
    </location>
</feature>
<accession>A0A1G8KB88</accession>
<organism evidence="3 4">
    <name type="scientific">Paraburkholderia phenazinium</name>
    <dbReference type="NCBI Taxonomy" id="60549"/>
    <lineage>
        <taxon>Bacteria</taxon>
        <taxon>Pseudomonadati</taxon>
        <taxon>Pseudomonadota</taxon>
        <taxon>Betaproteobacteria</taxon>
        <taxon>Burkholderiales</taxon>
        <taxon>Burkholderiaceae</taxon>
        <taxon>Paraburkholderia</taxon>
    </lineage>
</organism>
<evidence type="ECO:0008006" key="5">
    <source>
        <dbReference type="Google" id="ProtNLM"/>
    </source>
</evidence>
<name>A0A1G8KB88_9BURK</name>
<feature type="coiled-coil region" evidence="1">
    <location>
        <begin position="165"/>
        <end position="248"/>
    </location>
</feature>
<reference evidence="3 4" key="1">
    <citation type="submission" date="2016-10" db="EMBL/GenBank/DDBJ databases">
        <authorList>
            <person name="de Groot N.N."/>
        </authorList>
    </citation>
    <scope>NUCLEOTIDE SEQUENCE [LARGE SCALE GENOMIC DNA]</scope>
    <source>
        <strain evidence="3 4">LMG 2247</strain>
    </source>
</reference>
<gene>
    <name evidence="3" type="ORF">SAMN05216466_12260</name>
</gene>
<evidence type="ECO:0000313" key="4">
    <source>
        <dbReference type="Proteomes" id="UP000199706"/>
    </source>
</evidence>